<dbReference type="EMBL" id="AWSI01000020">
    <property type="protein sequence ID" value="ERH31001.1"/>
    <property type="molecule type" value="Genomic_DNA"/>
</dbReference>
<sequence>MNVAIDYSFLSFPIETLLAVLVVSSRSLLKIGWRPKVLAVGLFISIVGAYFAVALLGGALVLACQPLHALVFPMRCVLYVVYACLLAGIVRELYEVSAIEAFLYTVMGYGLQHLGFAAASAVQVFIPMPTPWDVAFRLCVLAVLYTFAGKWLAQRFHVQIEAVKQSLRWVALSVFVLVCAIVFNMVLIMQPSYVVLPWQIDIAFRILDFLCTLLGMAVLLLVSTRDRLINDIDLLRQLNESKMKHYNMSRENMELVNAKFHDVRKGLASVRSQIQNLDGSHEGLQGVSTESMHQLENAIRVYDSIYQTGNDLIDAVLTEKSLHCSAHGIALSAMVDGTAFGFLEPSEISALFGNILDNAIEAVENPAIDPANRAIELTAR</sequence>
<proteinExistence type="predicted"/>
<keyword evidence="1" id="KW-1133">Transmembrane helix</keyword>
<evidence type="ECO:0000256" key="1">
    <source>
        <dbReference type="SAM" id="Phobius"/>
    </source>
</evidence>
<dbReference type="STRING" id="419015.HMPREF3214_01685"/>
<keyword evidence="3" id="KW-1185">Reference proteome</keyword>
<feature type="transmembrane region" description="Helical" evidence="1">
    <location>
        <begin position="169"/>
        <end position="190"/>
    </location>
</feature>
<dbReference type="AlphaFoldDB" id="U1RAG0"/>
<dbReference type="PATRIC" id="fig|1321816.3.peg.595"/>
<evidence type="ECO:0000313" key="3">
    <source>
        <dbReference type="Proteomes" id="UP000016519"/>
    </source>
</evidence>
<accession>U1RAG0</accession>
<dbReference type="RefSeq" id="WP_021617820.1">
    <property type="nucleotide sequence ID" value="NZ_KE952644.1"/>
</dbReference>
<comment type="caution">
    <text evidence="2">The sequence shown here is derived from an EMBL/GenBank/DDBJ whole genome shotgun (WGS) entry which is preliminary data.</text>
</comment>
<organism evidence="2 3">
    <name type="scientific">Alloscardovia omnicolens F0580</name>
    <dbReference type="NCBI Taxonomy" id="1321816"/>
    <lineage>
        <taxon>Bacteria</taxon>
        <taxon>Bacillati</taxon>
        <taxon>Actinomycetota</taxon>
        <taxon>Actinomycetes</taxon>
        <taxon>Bifidobacteriales</taxon>
        <taxon>Bifidobacteriaceae</taxon>
        <taxon>Alloscardovia</taxon>
    </lineage>
</organism>
<feature type="transmembrane region" description="Helical" evidence="1">
    <location>
        <begin position="69"/>
        <end position="90"/>
    </location>
</feature>
<evidence type="ECO:0000313" key="2">
    <source>
        <dbReference type="EMBL" id="ERH31001.1"/>
    </source>
</evidence>
<feature type="transmembrane region" description="Helical" evidence="1">
    <location>
        <begin position="102"/>
        <end position="126"/>
    </location>
</feature>
<keyword evidence="1" id="KW-0472">Membrane</keyword>
<feature type="transmembrane region" description="Helical" evidence="1">
    <location>
        <begin position="37"/>
        <end position="63"/>
    </location>
</feature>
<feature type="transmembrane region" description="Helical" evidence="1">
    <location>
        <begin position="132"/>
        <end position="148"/>
    </location>
</feature>
<name>U1RAG0_9BIFI</name>
<protein>
    <submittedName>
        <fullName evidence="2">Uncharacterized protein</fullName>
    </submittedName>
</protein>
<dbReference type="HOGENOM" id="CLU_726917_0_0_11"/>
<feature type="transmembrane region" description="Helical" evidence="1">
    <location>
        <begin position="6"/>
        <end position="25"/>
    </location>
</feature>
<keyword evidence="1" id="KW-0812">Transmembrane</keyword>
<reference evidence="2 3" key="1">
    <citation type="submission" date="2013-08" db="EMBL/GenBank/DDBJ databases">
        <authorList>
            <person name="Weinstock G."/>
            <person name="Sodergren E."/>
            <person name="Wylie T."/>
            <person name="Fulton L."/>
            <person name="Fulton R."/>
            <person name="Fronick C."/>
            <person name="O'Laughlin M."/>
            <person name="Godfrey J."/>
            <person name="Miner T."/>
            <person name="Herter B."/>
            <person name="Appelbaum E."/>
            <person name="Cordes M."/>
            <person name="Lek S."/>
            <person name="Wollam A."/>
            <person name="Pepin K.H."/>
            <person name="Palsikar V.B."/>
            <person name="Mitreva M."/>
            <person name="Wilson R.K."/>
        </authorList>
    </citation>
    <scope>NUCLEOTIDE SEQUENCE [LARGE SCALE GENOMIC DNA]</scope>
    <source>
        <strain evidence="2 3">F0580</strain>
    </source>
</reference>
<gene>
    <name evidence="2" type="ORF">HMPREF9244_00683</name>
</gene>
<dbReference type="Proteomes" id="UP000016519">
    <property type="component" value="Unassembled WGS sequence"/>
</dbReference>
<feature type="transmembrane region" description="Helical" evidence="1">
    <location>
        <begin position="202"/>
        <end position="222"/>
    </location>
</feature>